<proteinExistence type="predicted"/>
<name>A0ACC1IBY3_9FUNG</name>
<dbReference type="Proteomes" id="UP001150581">
    <property type="component" value="Unassembled WGS sequence"/>
</dbReference>
<comment type="caution">
    <text evidence="1">The sequence shown here is derived from an EMBL/GenBank/DDBJ whole genome shotgun (WGS) entry which is preliminary data.</text>
</comment>
<sequence length="554" mass="61639">MVGLVSALRRLSAVAITAHAARVEYNWSVSNINVKMDGVNNRLAVAVNGQIPMPLAIASLGDTLVLNLRNELNEPTGLHSHGILNNGTNYYDGAGMVTECGIAPGSQMAYEIPLTQTGTYWIHGHHGGQYINGLRGPLIIVDPNGEPYKYDEDIVLTFEDWFPKASTMSMGHTTPETPNRNNLREAEPCVGCSADSGVNIVAAASPMHSSMDDKVASNTTDPTKKYPLAVINGISGNYAPDVSFVPGRTYRVRLLNIGSSTMFRFGVEGHDMYVIEADGISTKMKKVQSVTLGIAQRVSVLIKARPTVAQNFRYHFELFSDIFPRLEGYNPRRHMGSIMYGEELEYGPVEQMFWDEFDDLSLVPLDNEPLLQPDVVHDIILSAQRTPTDLVRAYINGISFALPTVPSLFTALNHTANTRVSSTDFGRQCNAKILRHLDVVELRLLNTDTVHHPMHLHGHFFQIVERGTIGDPVSARMSSNTPMRRDTILMAPNTYAVLRFRADNPGVWMMHCHIERHMELGLSMMFVTAPEVMRERIKVPEKMKEQCRLLGIRI</sequence>
<evidence type="ECO:0000313" key="1">
    <source>
        <dbReference type="EMBL" id="KAJ1891547.1"/>
    </source>
</evidence>
<organism evidence="1 2">
    <name type="scientific">Kickxella alabastrina</name>
    <dbReference type="NCBI Taxonomy" id="61397"/>
    <lineage>
        <taxon>Eukaryota</taxon>
        <taxon>Fungi</taxon>
        <taxon>Fungi incertae sedis</taxon>
        <taxon>Zoopagomycota</taxon>
        <taxon>Kickxellomycotina</taxon>
        <taxon>Kickxellomycetes</taxon>
        <taxon>Kickxellales</taxon>
        <taxon>Kickxellaceae</taxon>
        <taxon>Kickxella</taxon>
    </lineage>
</organism>
<accession>A0ACC1IBY3</accession>
<protein>
    <submittedName>
        <fullName evidence="1">Ferroxidase fet3</fullName>
    </submittedName>
</protein>
<dbReference type="EMBL" id="JANBPG010001138">
    <property type="protein sequence ID" value="KAJ1891547.1"/>
    <property type="molecule type" value="Genomic_DNA"/>
</dbReference>
<keyword evidence="2" id="KW-1185">Reference proteome</keyword>
<evidence type="ECO:0000313" key="2">
    <source>
        <dbReference type="Proteomes" id="UP001150581"/>
    </source>
</evidence>
<gene>
    <name evidence="1" type="primary">FET3_10</name>
    <name evidence="1" type="ORF">LPJ66_006856</name>
</gene>
<reference evidence="1" key="1">
    <citation type="submission" date="2022-07" db="EMBL/GenBank/DDBJ databases">
        <title>Phylogenomic reconstructions and comparative analyses of Kickxellomycotina fungi.</title>
        <authorList>
            <person name="Reynolds N.K."/>
            <person name="Stajich J.E."/>
            <person name="Barry K."/>
            <person name="Grigoriev I.V."/>
            <person name="Crous P."/>
            <person name="Smith M.E."/>
        </authorList>
    </citation>
    <scope>NUCLEOTIDE SEQUENCE</scope>
    <source>
        <strain evidence="1">Benny 63K</strain>
    </source>
</reference>